<dbReference type="STRING" id="503106.A0A218ZD68"/>
<organism evidence="3 4">
    <name type="scientific">Diplocarpon coronariae</name>
    <dbReference type="NCBI Taxonomy" id="2795749"/>
    <lineage>
        <taxon>Eukaryota</taxon>
        <taxon>Fungi</taxon>
        <taxon>Dikarya</taxon>
        <taxon>Ascomycota</taxon>
        <taxon>Pezizomycotina</taxon>
        <taxon>Leotiomycetes</taxon>
        <taxon>Helotiales</taxon>
        <taxon>Drepanopezizaceae</taxon>
        <taxon>Diplocarpon</taxon>
    </lineage>
</organism>
<feature type="compositionally biased region" description="Low complexity" evidence="1">
    <location>
        <begin position="1"/>
        <end position="21"/>
    </location>
</feature>
<comment type="caution">
    <text evidence="3">The sequence shown here is derived from an EMBL/GenBank/DDBJ whole genome shotgun (WGS) entry which is preliminary data.</text>
</comment>
<dbReference type="InterPro" id="IPR021986">
    <property type="entry name" value="Spherulin4"/>
</dbReference>
<keyword evidence="2" id="KW-0472">Membrane</keyword>
<keyword evidence="2" id="KW-0812">Transmembrane</keyword>
<reference evidence="3 4" key="1">
    <citation type="submission" date="2017-04" db="EMBL/GenBank/DDBJ databases">
        <title>Draft genome sequence of Marssonina coronaria NL1: causal agent of apple blotch.</title>
        <authorList>
            <person name="Cheng Q."/>
        </authorList>
    </citation>
    <scope>NUCLEOTIDE SEQUENCE [LARGE SCALE GENOMIC DNA]</scope>
    <source>
        <strain evidence="3 4">NL1</strain>
    </source>
</reference>
<accession>A0A218ZD68</accession>
<dbReference type="PANTHER" id="PTHR35040">
    <property type="match status" value="1"/>
</dbReference>
<sequence length="324" mass="35260">MSSQQLSSSSELSSSSTSELLRAQKPRRVRTCTSNLCGLPYWALGLVLLGVLAAILVPGAMILGRMKGQNPERRSQVLVPLYVYPGGDAWDPLIQAAQHYPHLDFTAVVNPANGPGPGAEPDGNYTLAISRLNSYPNVRMVGYVATNWTNRDISLALAEIKTYSAWATNAGNPNLRLGGIFLDEAPTRWTAESQAYLEKVADAIWGDAGLGMEPLVIQNPGAVPDSRFMYSCNVSVVFEEAYETYQNNDSHKIISDFEHSSGTERSAMAVLMHSLPATLSNKEQTSLVRNLKLVAGNVFLTGLSVDYYSSFGDGWGDFVDDMVR</sequence>
<protein>
    <recommendedName>
        <fullName evidence="5">Spherulin 4-like cell surface protein</fullName>
    </recommendedName>
</protein>
<name>A0A218ZD68_9HELO</name>
<feature type="transmembrane region" description="Helical" evidence="2">
    <location>
        <begin position="41"/>
        <end position="64"/>
    </location>
</feature>
<dbReference type="PANTHER" id="PTHR35040:SF7">
    <property type="entry name" value="FIBRONECTIN TYPE-III DOMAIN-CONTAINING PROTEIN-RELATED"/>
    <property type="match status" value="1"/>
</dbReference>
<evidence type="ECO:0000313" key="4">
    <source>
        <dbReference type="Proteomes" id="UP000242519"/>
    </source>
</evidence>
<dbReference type="OrthoDB" id="5342184at2759"/>
<gene>
    <name evidence="3" type="ORF">B2J93_1768</name>
</gene>
<dbReference type="EMBL" id="MZNU01000058">
    <property type="protein sequence ID" value="OWP06011.1"/>
    <property type="molecule type" value="Genomic_DNA"/>
</dbReference>
<keyword evidence="2" id="KW-1133">Transmembrane helix</keyword>
<evidence type="ECO:0000313" key="3">
    <source>
        <dbReference type="EMBL" id="OWP06011.1"/>
    </source>
</evidence>
<evidence type="ECO:0000256" key="1">
    <source>
        <dbReference type="SAM" id="MobiDB-lite"/>
    </source>
</evidence>
<dbReference type="AlphaFoldDB" id="A0A218ZD68"/>
<evidence type="ECO:0000256" key="2">
    <source>
        <dbReference type="SAM" id="Phobius"/>
    </source>
</evidence>
<dbReference type="InParanoid" id="A0A218ZD68"/>
<evidence type="ECO:0008006" key="5">
    <source>
        <dbReference type="Google" id="ProtNLM"/>
    </source>
</evidence>
<dbReference type="Pfam" id="PF12138">
    <property type="entry name" value="Spherulin4"/>
    <property type="match status" value="1"/>
</dbReference>
<feature type="region of interest" description="Disordered" evidence="1">
    <location>
        <begin position="1"/>
        <end position="24"/>
    </location>
</feature>
<keyword evidence="4" id="KW-1185">Reference proteome</keyword>
<proteinExistence type="predicted"/>
<dbReference type="Proteomes" id="UP000242519">
    <property type="component" value="Unassembled WGS sequence"/>
</dbReference>